<evidence type="ECO:0000256" key="1">
    <source>
        <dbReference type="SAM" id="Coils"/>
    </source>
</evidence>
<reference evidence="2" key="1">
    <citation type="journal article" date="2023" name="IScience">
        <title>Live-bearing cockroach genome reveals convergent evolutionary mechanisms linked to viviparity in insects and beyond.</title>
        <authorList>
            <person name="Fouks B."/>
            <person name="Harrison M.C."/>
            <person name="Mikhailova A.A."/>
            <person name="Marchal E."/>
            <person name="English S."/>
            <person name="Carruthers M."/>
            <person name="Jennings E.C."/>
            <person name="Chiamaka E.L."/>
            <person name="Frigard R.A."/>
            <person name="Pippel M."/>
            <person name="Attardo G.M."/>
            <person name="Benoit J.B."/>
            <person name="Bornberg-Bauer E."/>
            <person name="Tobe S.S."/>
        </authorList>
    </citation>
    <scope>NUCLEOTIDE SEQUENCE</scope>
    <source>
        <strain evidence="2">Stay&amp;Tobe</strain>
    </source>
</reference>
<dbReference type="AlphaFoldDB" id="A0AAD8E1H5"/>
<comment type="caution">
    <text evidence="2">The sequence shown here is derived from an EMBL/GenBank/DDBJ whole genome shotgun (WGS) entry which is preliminary data.</text>
</comment>
<organism evidence="2 3">
    <name type="scientific">Diploptera punctata</name>
    <name type="common">Pacific beetle cockroach</name>
    <dbReference type="NCBI Taxonomy" id="6984"/>
    <lineage>
        <taxon>Eukaryota</taxon>
        <taxon>Metazoa</taxon>
        <taxon>Ecdysozoa</taxon>
        <taxon>Arthropoda</taxon>
        <taxon>Hexapoda</taxon>
        <taxon>Insecta</taxon>
        <taxon>Pterygota</taxon>
        <taxon>Neoptera</taxon>
        <taxon>Polyneoptera</taxon>
        <taxon>Dictyoptera</taxon>
        <taxon>Blattodea</taxon>
        <taxon>Blaberoidea</taxon>
        <taxon>Blaberidae</taxon>
        <taxon>Diplopterinae</taxon>
        <taxon>Diploptera</taxon>
    </lineage>
</organism>
<dbReference type="PANTHER" id="PTHR16275:SF8">
    <property type="entry name" value="COILED-COIL DOMAIN-CONTAINING PROTEIN 40"/>
    <property type="match status" value="1"/>
</dbReference>
<sequence length="904" mass="107114">MESGTNVSPTSSTQSSPRFLFRAAEGGCENFDHEAQGDEVHIPEDSSIQLSRIWRRQGEGDQSEVLDPSHPLMKRFQNALRKHLERQYNRLNEEVLELEATIKKKELERKELGINLYDVNQELRRQQGIINKYHETLKHTAELRQEMETQVENSRKIYIAEQEKLNNARKKEGELRAELENLMNLERQFADWEKEMESELAVSERIAEKTKIEKKQLTEEMQKQDLLILKLIYENSNLEAKMTDLLAQYEMRSSQREKLSQAVADANAQLETLRMEQHRLVQSWNSVLILIQQRDKLYTNLMNDYNKIADEYQTLKNEIEGLRRRSNEEMVKNESLTMILNRVKLEEAHLKRLTSIEEEKKERLENELSTIHNMLEQTDKDMERATLEYHKLQHQDKLLQNEVEKLSNEKVETEDKIIEKLQDQITQDKAAKYLNKMLKNLRSKTKEHEMNMVNVENQLTKTSLEAEGMRGVNEQMQISLEELKKQVEAKDKELDLLESELTHCESELRKKQGCPLELKIISMEKNIADTTAKSEQLQQSWLRQQRNLIVFANQRNEQLHNINLMRKQFLILSQKNLKLEYEIDLQNKEELKMTRSIASLNNKLVFLNLKLHERRDYKENLDKENLYTQNQYFNILKDAELEAIKLENEIKELQEEKISLGETLLEKQRELLAWEKQYLMAQETKRNTEQEKSKEGEIGNMKAEIHRMQVRYSQLQKAQEKLIGDLENCVARRDAIVDQTEARERKTYKGSHRTRYNFQKNLENLRTKIKQANNEIKSIEHETVDTQRRKEDLIQQMKEKQDVLQQLEDSVKELEMQIAEGQLQRQKNLEMLVRRQRKARIYGDVKVGRYRLLFRSENALNAEMQKQKTMNSDLISILESLLVDFPALKYPLTKILNTLRLKPA</sequence>
<name>A0AAD8E1H5_DIPPU</name>
<feature type="coiled-coil region" evidence="1">
    <location>
        <begin position="256"/>
        <end position="540"/>
    </location>
</feature>
<gene>
    <name evidence="2" type="ORF">L9F63_008743</name>
</gene>
<feature type="coiled-coil region" evidence="1">
    <location>
        <begin position="629"/>
        <end position="718"/>
    </location>
</feature>
<dbReference type="InterPro" id="IPR037386">
    <property type="entry name" value="CCDC40"/>
</dbReference>
<feature type="coiled-coil region" evidence="1">
    <location>
        <begin position="755"/>
        <end position="824"/>
    </location>
</feature>
<reference evidence="2" key="2">
    <citation type="submission" date="2023-05" db="EMBL/GenBank/DDBJ databases">
        <authorList>
            <person name="Fouks B."/>
        </authorList>
    </citation>
    <scope>NUCLEOTIDE SEQUENCE</scope>
    <source>
        <strain evidence="2">Stay&amp;Tobe</strain>
        <tissue evidence="2">Testes</tissue>
    </source>
</reference>
<dbReference type="EMBL" id="JASPKZ010010673">
    <property type="protein sequence ID" value="KAJ9573883.1"/>
    <property type="molecule type" value="Genomic_DNA"/>
</dbReference>
<dbReference type="PANTHER" id="PTHR16275">
    <property type="entry name" value="COILED-COIL DOMAIN-CONTAINING PROTEIN 40"/>
    <property type="match status" value="1"/>
</dbReference>
<dbReference type="GO" id="GO:0005737">
    <property type="term" value="C:cytoplasm"/>
    <property type="evidence" value="ECO:0007669"/>
    <property type="project" value="TreeGrafter"/>
</dbReference>
<keyword evidence="1" id="KW-0175">Coiled coil</keyword>
<evidence type="ECO:0000313" key="3">
    <source>
        <dbReference type="Proteomes" id="UP001233999"/>
    </source>
</evidence>
<feature type="coiled-coil region" evidence="1">
    <location>
        <begin position="158"/>
        <end position="227"/>
    </location>
</feature>
<evidence type="ECO:0008006" key="4">
    <source>
        <dbReference type="Google" id="ProtNLM"/>
    </source>
</evidence>
<proteinExistence type="predicted"/>
<dbReference type="Proteomes" id="UP001233999">
    <property type="component" value="Unassembled WGS sequence"/>
</dbReference>
<feature type="coiled-coil region" evidence="1">
    <location>
        <begin position="74"/>
        <end position="115"/>
    </location>
</feature>
<evidence type="ECO:0000313" key="2">
    <source>
        <dbReference type="EMBL" id="KAJ9573883.1"/>
    </source>
</evidence>
<protein>
    <recommendedName>
        <fullName evidence="4">Coiled-coil domain-containing protein 40</fullName>
    </recommendedName>
</protein>
<keyword evidence="3" id="KW-1185">Reference proteome</keyword>
<dbReference type="GO" id="GO:0035082">
    <property type="term" value="P:axoneme assembly"/>
    <property type="evidence" value="ECO:0007669"/>
    <property type="project" value="InterPro"/>
</dbReference>
<accession>A0AAD8E1H5</accession>